<name>E3LGB5_CAERE</name>
<gene>
    <name evidence="1" type="ORF">CRE_01538</name>
</gene>
<dbReference type="Proteomes" id="UP000008281">
    <property type="component" value="Unassembled WGS sequence"/>
</dbReference>
<proteinExistence type="predicted"/>
<dbReference type="FunCoup" id="E3LGB5">
    <property type="interactions" value="530"/>
</dbReference>
<evidence type="ECO:0008006" key="3">
    <source>
        <dbReference type="Google" id="ProtNLM"/>
    </source>
</evidence>
<dbReference type="CTD" id="9822552"/>
<dbReference type="AlphaFoldDB" id="E3LGB5"/>
<sequence>MPLKFLSFPFLVQENILKNMEFFEIFIMSTLSERTKRSAILARIDVPKLRHVVKDKEQSIMIRGEKSKTIIKILEIPRLRFRRMWKMNIGNFEIPTKISVKEGKKPSDPEYCLLKVTQIDETFLVGFSLYFNTLFRLKESTKLRMEFIKSAVTTPMFGNVNEVSLSGETLTMEDLNSFLTLYPNLDVLRIKQSVDGKLNKKSKILEVKNVWLSNAGQFGMNLLTKFTGQNIYLNKVDLVESGINKIIRKWINNEGYQNLVSVHATMDFPSERFIQTDQVFNKLPVEWFNPRERQEHVEYTTNFPFLVQENILKNMEFFEVFIMSILSERTKQSAIHARIEVPKIRHVVKENEHSIMIRREEGEKFKTIIKILEIPTLRLRRTSNKNTGDSYIWMKIRVKGNSSNREYCLVKVTRIDETFLAAFNLYFRTLFRLKESTKLRMEFIKSSVRTPMFGNVNEVSLSGESLTMDDLDSFLTLYSNLDVLKIQQSVNGELNARSRILAVKNVLLSDPGPFGMNLLTKFTGQNIYLNKVDLVESVESDLNELIRKWMNGEGYQNLVSIFVEMNFLSGRFIQTDQVFDQLPVEWFDTTHRPKYTTRVFGGTLDIGFYGDNCYDVKRKSDGKKASIRADFHYFRMVVWN</sequence>
<organism evidence="2">
    <name type="scientific">Caenorhabditis remanei</name>
    <name type="common">Caenorhabditis vulgaris</name>
    <dbReference type="NCBI Taxonomy" id="31234"/>
    <lineage>
        <taxon>Eukaryota</taxon>
        <taxon>Metazoa</taxon>
        <taxon>Ecdysozoa</taxon>
        <taxon>Nematoda</taxon>
        <taxon>Chromadorea</taxon>
        <taxon>Rhabditida</taxon>
        <taxon>Rhabditina</taxon>
        <taxon>Rhabditomorpha</taxon>
        <taxon>Rhabditoidea</taxon>
        <taxon>Rhabditidae</taxon>
        <taxon>Peloderinae</taxon>
        <taxon>Caenorhabditis</taxon>
    </lineage>
</organism>
<keyword evidence="2" id="KW-1185">Reference proteome</keyword>
<dbReference type="RefSeq" id="XP_003117176.2">
    <property type="nucleotide sequence ID" value="XM_003117128.2"/>
</dbReference>
<accession>E3LGB5</accession>
<dbReference type="PANTHER" id="PTHR21503:SF8">
    <property type="entry name" value="F-BOX ASSOCIATED DOMAIN-CONTAINING PROTEIN-RELATED"/>
    <property type="match status" value="1"/>
</dbReference>
<dbReference type="InParanoid" id="E3LGB5"/>
<protein>
    <recommendedName>
        <fullName evidence="3">F-box domain-containing protein</fullName>
    </recommendedName>
</protein>
<dbReference type="HOGENOM" id="CLU_383680_0_0_1"/>
<dbReference type="KEGG" id="crq:GCK72_004905"/>
<evidence type="ECO:0000313" key="1">
    <source>
        <dbReference type="EMBL" id="EFO86042.1"/>
    </source>
</evidence>
<dbReference type="EMBL" id="DS268408">
    <property type="protein sequence ID" value="EFO86042.1"/>
    <property type="molecule type" value="Genomic_DNA"/>
</dbReference>
<evidence type="ECO:0000313" key="2">
    <source>
        <dbReference type="Proteomes" id="UP000008281"/>
    </source>
</evidence>
<dbReference type="PANTHER" id="PTHR21503">
    <property type="entry name" value="F-BOX-CONTAINING HYPOTHETICAL PROTEIN C.ELEGANS"/>
    <property type="match status" value="1"/>
</dbReference>
<dbReference type="GeneID" id="9822552"/>
<reference evidence="1" key="1">
    <citation type="submission" date="2007-07" db="EMBL/GenBank/DDBJ databases">
        <title>PCAP assembly of the Caenorhabditis remanei genome.</title>
        <authorList>
            <consortium name="The Caenorhabditis remanei Sequencing Consortium"/>
            <person name="Wilson R.K."/>
        </authorList>
    </citation>
    <scope>NUCLEOTIDE SEQUENCE [LARGE SCALE GENOMIC DNA]</scope>
    <source>
        <strain evidence="1">PB4641</strain>
    </source>
</reference>